<dbReference type="InterPro" id="IPR053002">
    <property type="entry name" value="Metalloproteinase_M10B"/>
</dbReference>
<dbReference type="AlphaFoldDB" id="A0AAN6VC47"/>
<dbReference type="Proteomes" id="UP001302676">
    <property type="component" value="Unassembled WGS sequence"/>
</dbReference>
<dbReference type="RefSeq" id="XP_062640732.1">
    <property type="nucleotide sequence ID" value="XM_062785288.1"/>
</dbReference>
<dbReference type="EMBL" id="MU853556">
    <property type="protein sequence ID" value="KAK4147361.1"/>
    <property type="molecule type" value="Genomic_DNA"/>
</dbReference>
<dbReference type="InterPro" id="IPR021917">
    <property type="entry name" value="Unchr_Zn-peptidase-like"/>
</dbReference>
<proteinExistence type="predicted"/>
<gene>
    <name evidence="2" type="ORF">C8A04DRAFT_8910</name>
</gene>
<keyword evidence="3" id="KW-1185">Reference proteome</keyword>
<dbReference type="GO" id="GO:0005737">
    <property type="term" value="C:cytoplasm"/>
    <property type="evidence" value="ECO:0007669"/>
    <property type="project" value="TreeGrafter"/>
</dbReference>
<dbReference type="PANTHER" id="PTHR21054">
    <property type="entry name" value="ZINC METALLOPROTEINASE-RELATED"/>
    <property type="match status" value="1"/>
</dbReference>
<organism evidence="2 3">
    <name type="scientific">Dichotomopilus funicola</name>
    <dbReference type="NCBI Taxonomy" id="1934379"/>
    <lineage>
        <taxon>Eukaryota</taxon>
        <taxon>Fungi</taxon>
        <taxon>Dikarya</taxon>
        <taxon>Ascomycota</taxon>
        <taxon>Pezizomycotina</taxon>
        <taxon>Sordariomycetes</taxon>
        <taxon>Sordariomycetidae</taxon>
        <taxon>Sordariales</taxon>
        <taxon>Chaetomiaceae</taxon>
        <taxon>Dichotomopilus</taxon>
    </lineage>
</organism>
<dbReference type="GeneID" id="87821901"/>
<reference evidence="2" key="1">
    <citation type="journal article" date="2023" name="Mol. Phylogenet. Evol.">
        <title>Genome-scale phylogeny and comparative genomics of the fungal order Sordariales.</title>
        <authorList>
            <person name="Hensen N."/>
            <person name="Bonometti L."/>
            <person name="Westerberg I."/>
            <person name="Brannstrom I.O."/>
            <person name="Guillou S."/>
            <person name="Cros-Aarteil S."/>
            <person name="Calhoun S."/>
            <person name="Haridas S."/>
            <person name="Kuo A."/>
            <person name="Mondo S."/>
            <person name="Pangilinan J."/>
            <person name="Riley R."/>
            <person name="LaButti K."/>
            <person name="Andreopoulos B."/>
            <person name="Lipzen A."/>
            <person name="Chen C."/>
            <person name="Yan M."/>
            <person name="Daum C."/>
            <person name="Ng V."/>
            <person name="Clum A."/>
            <person name="Steindorff A."/>
            <person name="Ohm R.A."/>
            <person name="Martin F."/>
            <person name="Silar P."/>
            <person name="Natvig D.O."/>
            <person name="Lalanne C."/>
            <person name="Gautier V."/>
            <person name="Ament-Velasquez S.L."/>
            <person name="Kruys A."/>
            <person name="Hutchinson M.I."/>
            <person name="Powell A.J."/>
            <person name="Barry K."/>
            <person name="Miller A.N."/>
            <person name="Grigoriev I.V."/>
            <person name="Debuchy R."/>
            <person name="Gladieux P."/>
            <person name="Hiltunen Thoren M."/>
            <person name="Johannesson H."/>
        </authorList>
    </citation>
    <scope>NUCLEOTIDE SEQUENCE</scope>
    <source>
        <strain evidence="2">CBS 141.50</strain>
    </source>
</reference>
<dbReference type="Pfam" id="PF12044">
    <property type="entry name" value="Metallopep"/>
    <property type="match status" value="1"/>
</dbReference>
<feature type="compositionally biased region" description="Basic and acidic residues" evidence="1">
    <location>
        <begin position="591"/>
        <end position="601"/>
    </location>
</feature>
<evidence type="ECO:0000313" key="3">
    <source>
        <dbReference type="Proteomes" id="UP001302676"/>
    </source>
</evidence>
<accession>A0AAN6VC47</accession>
<evidence type="ECO:0000256" key="1">
    <source>
        <dbReference type="SAM" id="MobiDB-lite"/>
    </source>
</evidence>
<evidence type="ECO:0000313" key="2">
    <source>
        <dbReference type="EMBL" id="KAK4147361.1"/>
    </source>
</evidence>
<comment type="caution">
    <text evidence="2">The sequence shown here is derived from an EMBL/GenBank/DDBJ whole genome shotgun (WGS) entry which is preliminary data.</text>
</comment>
<sequence length="660" mass="71914">MIQLDNFATGPDEVTEVYQRCILVSGTCSTTSSLEQDEGSVVVNVSDDGGQPLFSEQRWPMCQGNFKALVLLSPGPNKITVTTKDSDSIELSVRYVPLLQTPPLYLAIMIAKDSPLLIDCPPAKFGGLSSAHSSLAAAIAKFRITAYMWQALTAEDLRAKGLGRRAFRLEEEWTTDTLTQPSLHNPQATGSVPKIHLVRTDKTVSELRDANLAQQNPRANRADELHTIFEQALLAHGAPFTTHTRPIVAGLILDSHYAVPAGGAGPNKSQQTSTPYILAHAALGAHHPSGLSLGIFGSHLTYSWPRYLEEIPSCLLDATPPGDTVGNDNGECTSMARACAVGQGAFLHEDGVGGGLTLDLACDAGIAEVRFTSKDKAAVVDEEKASIANPVKKLSYRWDDIGKRFVRWKPLALQVTAMNGQQYTATNIWNMSRNRASIRIPGTDIRLLQQSVDGDGLPHHEEETWTWAVLFKKRDAQGKLVPATKIDIRVGCGLDGAVVYYKDGSKVPCGPRGESNDNDPHMGGHQARMLALPQDAEVTKVAVETLVPSSNHKIIGFCGVSGTWGMCNRFGIITAPRDVALPDTVYDMEELQNRPAKDRTTQHRNKRRRLDEDHDEDEQMGESSTEDNADTDDESCDSEGEDANYDDGSDSEVERVYQRG</sequence>
<feature type="region of interest" description="Disordered" evidence="1">
    <location>
        <begin position="591"/>
        <end position="660"/>
    </location>
</feature>
<dbReference type="PANTHER" id="PTHR21054:SF2">
    <property type="entry name" value="MIP04191P"/>
    <property type="match status" value="1"/>
</dbReference>
<feature type="compositionally biased region" description="Acidic residues" evidence="1">
    <location>
        <begin position="613"/>
        <end position="651"/>
    </location>
</feature>
<protein>
    <submittedName>
        <fullName evidence="2">Peptidase family-domain-containing protein</fullName>
    </submittedName>
</protein>
<reference evidence="2" key="2">
    <citation type="submission" date="2023-05" db="EMBL/GenBank/DDBJ databases">
        <authorList>
            <consortium name="Lawrence Berkeley National Laboratory"/>
            <person name="Steindorff A."/>
            <person name="Hensen N."/>
            <person name="Bonometti L."/>
            <person name="Westerberg I."/>
            <person name="Brannstrom I.O."/>
            <person name="Guillou S."/>
            <person name="Cros-Aarteil S."/>
            <person name="Calhoun S."/>
            <person name="Haridas S."/>
            <person name="Kuo A."/>
            <person name="Mondo S."/>
            <person name="Pangilinan J."/>
            <person name="Riley R."/>
            <person name="Labutti K."/>
            <person name="Andreopoulos B."/>
            <person name="Lipzen A."/>
            <person name="Chen C."/>
            <person name="Yanf M."/>
            <person name="Daum C."/>
            <person name="Ng V."/>
            <person name="Clum A."/>
            <person name="Ohm R."/>
            <person name="Martin F."/>
            <person name="Silar P."/>
            <person name="Natvig D."/>
            <person name="Lalanne C."/>
            <person name="Gautier V."/>
            <person name="Ament-Velasquez S.L."/>
            <person name="Kruys A."/>
            <person name="Hutchinson M.I."/>
            <person name="Powell A.J."/>
            <person name="Barry K."/>
            <person name="Miller A.N."/>
            <person name="Grigoriev I.V."/>
            <person name="Debuchy R."/>
            <person name="Gladieux P."/>
            <person name="Thoren M.H."/>
            <person name="Johannesson H."/>
        </authorList>
    </citation>
    <scope>NUCLEOTIDE SEQUENCE</scope>
    <source>
        <strain evidence="2">CBS 141.50</strain>
    </source>
</reference>
<name>A0AAN6VC47_9PEZI</name>